<dbReference type="Proteomes" id="UP000195696">
    <property type="component" value="Unassembled WGS sequence"/>
</dbReference>
<dbReference type="AlphaFoldDB" id="A0A1D3MNV0"/>
<gene>
    <name evidence="1" type="ORF">BWGO95_03190</name>
</gene>
<reference evidence="1 2" key="1">
    <citation type="submission" date="2016-08" db="EMBL/GenBank/DDBJ databases">
        <authorList>
            <person name="Seilhamer J.J."/>
        </authorList>
    </citation>
    <scope>NUCLEOTIDE SEQUENCE [LARGE SCALE GENOMIC DNA]</scope>
    <source>
        <strain evidence="1 2">SDA_GO95</strain>
    </source>
</reference>
<evidence type="ECO:0000313" key="2">
    <source>
        <dbReference type="Proteomes" id="UP000195696"/>
    </source>
</evidence>
<organism evidence="1 2">
    <name type="scientific">Bacillus mycoides</name>
    <dbReference type="NCBI Taxonomy" id="1405"/>
    <lineage>
        <taxon>Bacteria</taxon>
        <taxon>Bacillati</taxon>
        <taxon>Bacillota</taxon>
        <taxon>Bacilli</taxon>
        <taxon>Bacillales</taxon>
        <taxon>Bacillaceae</taxon>
        <taxon>Bacillus</taxon>
        <taxon>Bacillus cereus group</taxon>
    </lineage>
</organism>
<sequence length="27" mass="3458">MIEQKMRCELRRDDILPEDEYKRMEET</sequence>
<dbReference type="EMBL" id="FMAK01000036">
    <property type="protein sequence ID" value="SCB69038.1"/>
    <property type="molecule type" value="Genomic_DNA"/>
</dbReference>
<evidence type="ECO:0000313" key="1">
    <source>
        <dbReference type="EMBL" id="SCB69038.1"/>
    </source>
</evidence>
<accession>A0A1D3MNV0</accession>
<protein>
    <submittedName>
        <fullName evidence="1">Uncharacterized protein</fullName>
    </submittedName>
</protein>
<proteinExistence type="predicted"/>
<name>A0A1D3MNV0_BACMY</name>